<dbReference type="InterPro" id="IPR015422">
    <property type="entry name" value="PyrdxlP-dep_Trfase_small"/>
</dbReference>
<dbReference type="EMBL" id="JBHUDM010000001">
    <property type="protein sequence ID" value="MFD1640925.1"/>
    <property type="molecule type" value="Genomic_DNA"/>
</dbReference>
<gene>
    <name evidence="2" type="ORF">ACFSBW_03415</name>
</gene>
<comment type="caution">
    <text evidence="2">The sequence shown here is derived from an EMBL/GenBank/DDBJ whole genome shotgun (WGS) entry which is preliminary data.</text>
</comment>
<protein>
    <submittedName>
        <fullName evidence="2">DegT/DnrJ/EryC1/StrS family aminotransferase</fullName>
    </submittedName>
</protein>
<dbReference type="Gene3D" id="3.40.640.10">
    <property type="entry name" value="Type I PLP-dependent aspartate aminotransferase-like (Major domain)"/>
    <property type="match status" value="1"/>
</dbReference>
<dbReference type="Pfam" id="PF01041">
    <property type="entry name" value="DegT_DnrJ_EryC1"/>
    <property type="match status" value="1"/>
</dbReference>
<keyword evidence="3" id="KW-1185">Reference proteome</keyword>
<dbReference type="InterPro" id="IPR015424">
    <property type="entry name" value="PyrdxlP-dep_Trfase"/>
</dbReference>
<dbReference type="GO" id="GO:0008483">
    <property type="term" value="F:transaminase activity"/>
    <property type="evidence" value="ECO:0007669"/>
    <property type="project" value="UniProtKB-KW"/>
</dbReference>
<dbReference type="PANTHER" id="PTHR30244:SF34">
    <property type="entry name" value="DTDP-4-AMINO-4,6-DIDEOXYGALACTOSE TRANSAMINASE"/>
    <property type="match status" value="1"/>
</dbReference>
<organism evidence="2 3">
    <name type="scientific">Halohasta litorea</name>
    <dbReference type="NCBI Taxonomy" id="869891"/>
    <lineage>
        <taxon>Archaea</taxon>
        <taxon>Methanobacteriati</taxon>
        <taxon>Methanobacteriota</taxon>
        <taxon>Stenosarchaea group</taxon>
        <taxon>Halobacteria</taxon>
        <taxon>Halobacteriales</taxon>
        <taxon>Haloferacaceae</taxon>
        <taxon>Halohasta</taxon>
    </lineage>
</organism>
<evidence type="ECO:0000256" key="1">
    <source>
        <dbReference type="RuleBase" id="RU004508"/>
    </source>
</evidence>
<dbReference type="AlphaFoldDB" id="A0ABD6D655"/>
<sequence>MIPIANPDLGTPEAESVSEVIHSGMVADGEHVRAFEDAFSEFCNTDYGVATSNGTTALHSGLKALGIGHGDRVVTTPFSFVASANAIRLTGAKPVFADIDPQTYNLDPDSVADVVAQQDVDAILTVHLYGLPSDLDALGEIADEHDLPLIEDCAQAHGATYNGQPVGSVGDIGCFSFYPTKNMTTGEGGMVVTDRQDVAEAARSYGNHGRPPDGGYEHVQLGNNFRMTNIAAAIGQEQLKKLPEFLTDRRANAQRFDTEIDNDSVTLPSVPDTCEHAYHQYTVRTDKRAEFLEYLHEHGVGAKIYYPKCIHQQPAYDAESYEYSCPVAEQIADEVVSIPVHPQLSEEDISTIIDTVNAFDHGN</sequence>
<keyword evidence="2" id="KW-0032">Aminotransferase</keyword>
<dbReference type="PIRSF" id="PIRSF000390">
    <property type="entry name" value="PLP_StrS"/>
    <property type="match status" value="1"/>
</dbReference>
<name>A0ABD6D655_9EURY</name>
<dbReference type="InterPro" id="IPR000653">
    <property type="entry name" value="DegT/StrS_aminotransferase"/>
</dbReference>
<accession>A0ABD6D655</accession>
<keyword evidence="1" id="KW-0663">Pyridoxal phosphate</keyword>
<proteinExistence type="inferred from homology"/>
<dbReference type="Gene3D" id="3.90.1150.10">
    <property type="entry name" value="Aspartate Aminotransferase, domain 1"/>
    <property type="match status" value="1"/>
</dbReference>
<comment type="similarity">
    <text evidence="1">Belongs to the DegT/DnrJ/EryC1 family.</text>
</comment>
<evidence type="ECO:0000313" key="3">
    <source>
        <dbReference type="Proteomes" id="UP001597052"/>
    </source>
</evidence>
<dbReference type="InterPro" id="IPR015421">
    <property type="entry name" value="PyrdxlP-dep_Trfase_major"/>
</dbReference>
<dbReference type="SUPFAM" id="SSF53383">
    <property type="entry name" value="PLP-dependent transferases"/>
    <property type="match status" value="1"/>
</dbReference>
<reference evidence="2 3" key="1">
    <citation type="journal article" date="2019" name="Int. J. Syst. Evol. Microbiol.">
        <title>The Global Catalogue of Microorganisms (GCM) 10K type strain sequencing project: providing services to taxonomists for standard genome sequencing and annotation.</title>
        <authorList>
            <consortium name="The Broad Institute Genomics Platform"/>
            <consortium name="The Broad Institute Genome Sequencing Center for Infectious Disease"/>
            <person name="Wu L."/>
            <person name="Ma J."/>
        </authorList>
    </citation>
    <scope>NUCLEOTIDE SEQUENCE [LARGE SCALE GENOMIC DNA]</scope>
    <source>
        <strain evidence="2 3">CGMCC 1.10593</strain>
    </source>
</reference>
<dbReference type="PANTHER" id="PTHR30244">
    <property type="entry name" value="TRANSAMINASE"/>
    <property type="match status" value="1"/>
</dbReference>
<dbReference type="CDD" id="cd00616">
    <property type="entry name" value="AHBA_syn"/>
    <property type="match status" value="1"/>
</dbReference>
<keyword evidence="2" id="KW-0808">Transferase</keyword>
<evidence type="ECO:0000313" key="2">
    <source>
        <dbReference type="EMBL" id="MFD1640925.1"/>
    </source>
</evidence>
<dbReference type="Proteomes" id="UP001597052">
    <property type="component" value="Unassembled WGS sequence"/>
</dbReference>
<dbReference type="RefSeq" id="WP_256394616.1">
    <property type="nucleotide sequence ID" value="NZ_JANHDJ010000001.1"/>
</dbReference>